<evidence type="ECO:0000313" key="2">
    <source>
        <dbReference type="EMBL" id="MFC3231177.1"/>
    </source>
</evidence>
<accession>A0ABV7L982</accession>
<proteinExistence type="predicted"/>
<dbReference type="Gene3D" id="2.60.120.1440">
    <property type="match status" value="1"/>
</dbReference>
<feature type="domain" description="FecR protein" evidence="1">
    <location>
        <begin position="79"/>
        <end position="177"/>
    </location>
</feature>
<sequence>MAHLEAERPPEHGRDRRPAVAPLLAALAVLAAGLDGRTAAEAETIGETEAVVRTVTGTQVNADQRRLAATDPVFHDELIETAADSASKLRFQDETSLTVGPNSKVTLDDFVYDTTTGEASMVINTSRGIARFVSGKMRKNAYSIRTPTATLGIRGTSFTVIVADDGTTDVIVESGEVVVQGVQGPPQVVPAGLATQAPRNAPARRPAPPPVEKEAEMAEMDAILLISAGAPKATAPEQAGELRQIKEEAQTIRKSGCSC</sequence>
<reference evidence="3" key="1">
    <citation type="journal article" date="2019" name="Int. J. Syst. Evol. Microbiol.">
        <title>The Global Catalogue of Microorganisms (GCM) 10K type strain sequencing project: providing services to taxonomists for standard genome sequencing and annotation.</title>
        <authorList>
            <consortium name="The Broad Institute Genomics Platform"/>
            <consortium name="The Broad Institute Genome Sequencing Center for Infectious Disease"/>
            <person name="Wu L."/>
            <person name="Ma J."/>
        </authorList>
    </citation>
    <scope>NUCLEOTIDE SEQUENCE [LARGE SCALE GENOMIC DNA]</scope>
    <source>
        <strain evidence="3">KCTC 42964</strain>
    </source>
</reference>
<dbReference type="RefSeq" id="WP_379906641.1">
    <property type="nucleotide sequence ID" value="NZ_JBHRTR010000054.1"/>
</dbReference>
<organism evidence="2 3">
    <name type="scientific">Marinibaculum pumilum</name>
    <dbReference type="NCBI Taxonomy" id="1766165"/>
    <lineage>
        <taxon>Bacteria</taxon>
        <taxon>Pseudomonadati</taxon>
        <taxon>Pseudomonadota</taxon>
        <taxon>Alphaproteobacteria</taxon>
        <taxon>Rhodospirillales</taxon>
        <taxon>Rhodospirillaceae</taxon>
        <taxon>Marinibaculum</taxon>
    </lineage>
</organism>
<comment type="caution">
    <text evidence="2">The sequence shown here is derived from an EMBL/GenBank/DDBJ whole genome shotgun (WGS) entry which is preliminary data.</text>
</comment>
<dbReference type="Proteomes" id="UP001595528">
    <property type="component" value="Unassembled WGS sequence"/>
</dbReference>
<name>A0ABV7L982_9PROT</name>
<dbReference type="Pfam" id="PF04773">
    <property type="entry name" value="FecR"/>
    <property type="match status" value="1"/>
</dbReference>
<evidence type="ECO:0000259" key="1">
    <source>
        <dbReference type="Pfam" id="PF04773"/>
    </source>
</evidence>
<gene>
    <name evidence="2" type="ORF">ACFOGJ_28270</name>
</gene>
<dbReference type="EMBL" id="JBHRTR010000054">
    <property type="protein sequence ID" value="MFC3231177.1"/>
    <property type="molecule type" value="Genomic_DNA"/>
</dbReference>
<evidence type="ECO:0000313" key="3">
    <source>
        <dbReference type="Proteomes" id="UP001595528"/>
    </source>
</evidence>
<keyword evidence="3" id="KW-1185">Reference proteome</keyword>
<protein>
    <submittedName>
        <fullName evidence="2">FecR domain-containing protein</fullName>
    </submittedName>
</protein>
<dbReference type="PANTHER" id="PTHR38731">
    <property type="entry name" value="LIPL45-RELATED LIPOPROTEIN-RELATED"/>
    <property type="match status" value="1"/>
</dbReference>
<dbReference type="InterPro" id="IPR006860">
    <property type="entry name" value="FecR"/>
</dbReference>